<dbReference type="GO" id="GO:0008757">
    <property type="term" value="F:S-adenosylmethionine-dependent methyltransferase activity"/>
    <property type="evidence" value="ECO:0007669"/>
    <property type="project" value="InterPro"/>
</dbReference>
<dbReference type="InterPro" id="IPR013216">
    <property type="entry name" value="Methyltransf_11"/>
</dbReference>
<dbReference type="Proteomes" id="UP000193925">
    <property type="component" value="Chromosome AFERRI"/>
</dbReference>
<evidence type="ECO:0000313" key="3">
    <source>
        <dbReference type="EMBL" id="SMH67674.1"/>
    </source>
</evidence>
<dbReference type="AlphaFoldDB" id="A0A060UXR9"/>
<evidence type="ECO:0000313" key="2">
    <source>
        <dbReference type="EMBL" id="CDQ11314.1"/>
    </source>
</evidence>
<evidence type="ECO:0000259" key="1">
    <source>
        <dbReference type="Pfam" id="PF08241"/>
    </source>
</evidence>
<feature type="domain" description="Methyltransferase type 11" evidence="1">
    <location>
        <begin position="51"/>
        <end position="137"/>
    </location>
</feature>
<keyword evidence="3" id="KW-0489">Methyltransferase</keyword>
<accession>A0A060UXR9</accession>
<dbReference type="EMBL" id="CCCS020000049">
    <property type="protein sequence ID" value="CDQ11314.1"/>
    <property type="molecule type" value="Genomic_DNA"/>
</dbReference>
<dbReference type="Pfam" id="PF08241">
    <property type="entry name" value="Methyltransf_11"/>
    <property type="match status" value="1"/>
</dbReference>
<dbReference type="RefSeq" id="WP_035194254.1">
    <property type="nucleotide sequence ID" value="NZ_CCCS020000049.1"/>
</dbReference>
<dbReference type="InterPro" id="IPR029063">
    <property type="entry name" value="SAM-dependent_MTases_sf"/>
</dbReference>
<sequence length="235" mass="26443">MDKNAINEISTQRTYYTETARKYDSVHAEEGAIGLFFMLAAIDYLEIKTILDIGSGTGKVINFIKKYRPEINVVGIEPVRELRVIGHSNGIPQEKLIDGDATKLCFPSQSFDMVCEFAVLHHVKKPDLVVSEMIRVSSKAVFLVDVNNFGQGSYVSRTIKQLINCFGMWGVFDVIRTRGKGYHFSEGDGLFYSYSLFNNYKQIKRSCNNVHIFNVTGGKFDFYKTASGVAFLGVK</sequence>
<dbReference type="SUPFAM" id="SSF53335">
    <property type="entry name" value="S-adenosyl-L-methionine-dependent methyltransferases"/>
    <property type="match status" value="1"/>
</dbReference>
<evidence type="ECO:0000313" key="4">
    <source>
        <dbReference type="Proteomes" id="UP000193925"/>
    </source>
</evidence>
<dbReference type="GO" id="GO:0032259">
    <property type="term" value="P:methylation"/>
    <property type="evidence" value="ECO:0007669"/>
    <property type="project" value="UniProtKB-KW"/>
</dbReference>
<reference evidence="2" key="1">
    <citation type="submission" date="2014-03" db="EMBL/GenBank/DDBJ databases">
        <authorList>
            <person name="Genoscope - CEA"/>
        </authorList>
    </citation>
    <scope>NUCLEOTIDE SEQUENCE [LARGE SCALE GENOMIC DNA]</scope>
    <source>
        <strain evidence="2">CF27</strain>
    </source>
</reference>
<keyword evidence="4" id="KW-1185">Reference proteome</keyword>
<gene>
    <name evidence="3" type="ORF">AFERRI_50876</name>
    <name evidence="2" type="ORF">AFERRI_530209</name>
</gene>
<protein>
    <submittedName>
        <fullName evidence="3">Methyltransferase type 11</fullName>
    </submittedName>
</protein>
<dbReference type="Gene3D" id="3.40.50.150">
    <property type="entry name" value="Vaccinia Virus protein VP39"/>
    <property type="match status" value="1"/>
</dbReference>
<reference evidence="2" key="2">
    <citation type="submission" date="2014-07" db="EMBL/GenBank/DDBJ databases">
        <title>Initial genome analysis of the psychrotolerant acidophile Acidithiobacillus ferrivorans CF27: insights into iron and sulfur oxidation pathways and into biofilm formation.</title>
        <authorList>
            <person name="Talla E."/>
            <person name="Hedrich S."/>
            <person name="Mangenot S."/>
            <person name="Ji B."/>
            <person name="Johnson D.B."/>
            <person name="Barbe V."/>
            <person name="Bonnefoy V."/>
        </authorList>
    </citation>
    <scope>NUCLEOTIDE SEQUENCE [LARGE SCALE GENOMIC DNA]</scope>
    <source>
        <strain evidence="2">CF27</strain>
    </source>
</reference>
<name>A0A060UXR9_9PROT</name>
<dbReference type="CDD" id="cd02440">
    <property type="entry name" value="AdoMet_MTases"/>
    <property type="match status" value="1"/>
</dbReference>
<dbReference type="EMBL" id="LT841305">
    <property type="protein sequence ID" value="SMH67674.1"/>
    <property type="molecule type" value="Genomic_DNA"/>
</dbReference>
<reference evidence="3 4" key="3">
    <citation type="submission" date="2017-03" db="EMBL/GenBank/DDBJ databases">
        <authorList>
            <person name="Regsiter A."/>
            <person name="William W."/>
        </authorList>
    </citation>
    <scope>NUCLEOTIDE SEQUENCE [LARGE SCALE GENOMIC DNA]</scope>
    <source>
        <strain evidence="3">PRJEB5721</strain>
    </source>
</reference>
<proteinExistence type="predicted"/>
<organism evidence="2">
    <name type="scientific">Acidithiobacillus ferrivorans</name>
    <dbReference type="NCBI Taxonomy" id="160808"/>
    <lineage>
        <taxon>Bacteria</taxon>
        <taxon>Pseudomonadati</taxon>
        <taxon>Pseudomonadota</taxon>
        <taxon>Acidithiobacillia</taxon>
        <taxon>Acidithiobacillales</taxon>
        <taxon>Acidithiobacillaceae</taxon>
        <taxon>Acidithiobacillus</taxon>
    </lineage>
</organism>
<keyword evidence="3" id="KW-0808">Transferase</keyword>